<accession>A0AAD6BWD2</accession>
<evidence type="ECO:0000256" key="9">
    <source>
        <dbReference type="ARBA" id="ARBA00023052"/>
    </source>
</evidence>
<dbReference type="InterPro" id="IPR029061">
    <property type="entry name" value="THDP-binding"/>
</dbReference>
<evidence type="ECO:0000256" key="3">
    <source>
        <dbReference type="ARBA" id="ARBA00007812"/>
    </source>
</evidence>
<evidence type="ECO:0000256" key="8">
    <source>
        <dbReference type="ARBA" id="ARBA00022842"/>
    </source>
</evidence>
<keyword evidence="16" id="KW-0670">Pyruvate</keyword>
<dbReference type="Pfam" id="PF02776">
    <property type="entry name" value="TPP_enzyme_N"/>
    <property type="match status" value="1"/>
</dbReference>
<reference evidence="16" key="1">
    <citation type="submission" date="2022-12" db="EMBL/GenBank/DDBJ databases">
        <authorList>
            <person name="Petersen C."/>
        </authorList>
    </citation>
    <scope>NUCLEOTIDE SEQUENCE</scope>
    <source>
        <strain evidence="16">IBT 16125</strain>
    </source>
</reference>
<keyword evidence="6 11" id="KW-0479">Metal-binding</keyword>
<dbReference type="InterPro" id="IPR011766">
    <property type="entry name" value="TPP_enzyme_TPP-bd"/>
</dbReference>
<keyword evidence="8 11" id="KW-0460">Magnesium</keyword>
<feature type="binding site" evidence="11">
    <location>
        <position position="485"/>
    </location>
    <ligand>
        <name>Mg(2+)</name>
        <dbReference type="ChEBI" id="CHEBI:18420"/>
    </ligand>
</feature>
<dbReference type="InterPro" id="IPR029035">
    <property type="entry name" value="DHS-like_NAD/FAD-binding_dom"/>
</dbReference>
<dbReference type="GeneID" id="81606328"/>
<feature type="domain" description="Thiamine pyrophosphate enzyme central" evidence="13">
    <location>
        <begin position="205"/>
        <end position="337"/>
    </location>
</feature>
<dbReference type="AlphaFoldDB" id="A0AAD6BWD2"/>
<keyword evidence="17" id="KW-1185">Reference proteome</keyword>
<dbReference type="GO" id="GO:0005634">
    <property type="term" value="C:nucleus"/>
    <property type="evidence" value="ECO:0007669"/>
    <property type="project" value="TreeGrafter"/>
</dbReference>
<dbReference type="FunFam" id="3.40.50.970:FF:000024">
    <property type="entry name" value="Pyruvate decarboxylase isozyme"/>
    <property type="match status" value="1"/>
</dbReference>
<comment type="catalytic activity">
    <reaction evidence="1">
        <text>a 2-oxocarboxylate + H(+) = an aldehyde + CO2</text>
        <dbReference type="Rhea" id="RHEA:11628"/>
        <dbReference type="ChEBI" id="CHEBI:15378"/>
        <dbReference type="ChEBI" id="CHEBI:16526"/>
        <dbReference type="ChEBI" id="CHEBI:17478"/>
        <dbReference type="ChEBI" id="CHEBI:35179"/>
        <dbReference type="EC" id="4.1.1.1"/>
    </reaction>
</comment>
<dbReference type="SUPFAM" id="SSF52518">
    <property type="entry name" value="Thiamin diphosphate-binding fold (THDP-binding)"/>
    <property type="match status" value="2"/>
</dbReference>
<sequence>MTGGISVAEYLFRRLREAGSHAVHGVPGDYNLRLLDYVIPSGLEWVGNCNELNAGYAADGYARIKGIGAIVTTFGVGELSAINAIAGAYAEMAPVVHIVGTPNRSDQDNGVKLHHTFCRGQPGDYRIFAEMYEKVTVAQENIVDVATAAAQIDRVLRECLLQSRPVYLQVPMDMVDAIIPGTPLAQVFDLTPAPGDARLEQEVCDAILDRLRTSSKQFILVDAGTPRYGLTSQTHELIKATGFPTATTPFGKGIVDETLPNFHGIHGTVGPHTFTSYVDSCDLVINIGPAHSNVNTYYFVTVPKPEVTISIERDAIHIDGRTWNVSPQGVLQKVLESLQENPLAKPTSYPELPNLHQALQSLPPVDPNAKLTQDTFWYRMSSFFREGDIVLTETGTASNGSRDFVLPQNTALINSGIWLSIGYMLAATQGVALAQRHLTQSDHPLSNGRTILFEGDGSFQMTAQELSTIIRQKLDVIIFIINNNGYTIERLIHGPQESYNDVASWRFLEAPSFFGAEGADSSYPVYTARATTWGELAGVLGRDEMRAGKGLRMVELMMETMDSNDTLRLMLELWKSKKAE</sequence>
<keyword evidence="7" id="KW-0210">Decarboxylase</keyword>
<dbReference type="SUPFAM" id="SSF52467">
    <property type="entry name" value="DHS-like NAD/FAD-binding domain"/>
    <property type="match status" value="1"/>
</dbReference>
<dbReference type="Gene3D" id="3.40.50.1220">
    <property type="entry name" value="TPP-binding domain"/>
    <property type="match status" value="1"/>
</dbReference>
<evidence type="ECO:0000259" key="15">
    <source>
        <dbReference type="Pfam" id="PF02776"/>
    </source>
</evidence>
<evidence type="ECO:0000256" key="7">
    <source>
        <dbReference type="ARBA" id="ARBA00022793"/>
    </source>
</evidence>
<comment type="cofactor">
    <cofactor evidence="11">
        <name>Mg(2+)</name>
        <dbReference type="ChEBI" id="CHEBI:18420"/>
    </cofactor>
    <text evidence="11">Binds 1 Mg(2+) per subunit.</text>
</comment>
<dbReference type="GO" id="GO:0004737">
    <property type="term" value="F:pyruvate decarboxylase activity"/>
    <property type="evidence" value="ECO:0007669"/>
    <property type="project" value="UniProtKB-EC"/>
</dbReference>
<evidence type="ECO:0000259" key="13">
    <source>
        <dbReference type="Pfam" id="PF00205"/>
    </source>
</evidence>
<feature type="domain" description="Thiamine pyrophosphate enzyme N-terminal TPP-binding" evidence="15">
    <location>
        <begin position="6"/>
        <end position="111"/>
    </location>
</feature>
<proteinExistence type="inferred from homology"/>
<evidence type="ECO:0000256" key="11">
    <source>
        <dbReference type="PIRSR" id="PIRSR036565-2"/>
    </source>
</evidence>
<dbReference type="InterPro" id="IPR012001">
    <property type="entry name" value="Thiamin_PyroP_enz_TPP-bd_dom"/>
</dbReference>
<comment type="caution">
    <text evidence="16">The sequence shown here is derived from an EMBL/GenBank/DDBJ whole genome shotgun (WGS) entry which is preliminary data.</text>
</comment>
<feature type="binding site" evidence="11">
    <location>
        <position position="483"/>
    </location>
    <ligand>
        <name>Mg(2+)</name>
        <dbReference type="ChEBI" id="CHEBI:18420"/>
    </ligand>
</feature>
<dbReference type="Proteomes" id="UP001213681">
    <property type="component" value="Unassembled WGS sequence"/>
</dbReference>
<reference evidence="16" key="2">
    <citation type="journal article" date="2023" name="IMA Fungus">
        <title>Comparative genomic study of the Penicillium genus elucidates a diverse pangenome and 15 lateral gene transfer events.</title>
        <authorList>
            <person name="Petersen C."/>
            <person name="Sorensen T."/>
            <person name="Nielsen M.R."/>
            <person name="Sondergaard T.E."/>
            <person name="Sorensen J.L."/>
            <person name="Fitzpatrick D.A."/>
            <person name="Frisvad J.C."/>
            <person name="Nielsen K.L."/>
        </authorList>
    </citation>
    <scope>NUCLEOTIDE SEQUENCE</scope>
    <source>
        <strain evidence="16">IBT 16125</strain>
    </source>
</reference>
<dbReference type="GO" id="GO:0005829">
    <property type="term" value="C:cytosol"/>
    <property type="evidence" value="ECO:0007669"/>
    <property type="project" value="TreeGrafter"/>
</dbReference>
<feature type="binding site" evidence="11">
    <location>
        <position position="456"/>
    </location>
    <ligand>
        <name>Mg(2+)</name>
        <dbReference type="ChEBI" id="CHEBI:18420"/>
    </ligand>
</feature>
<organism evidence="16 17">
    <name type="scientific">Penicillium daleae</name>
    <dbReference type="NCBI Taxonomy" id="63821"/>
    <lineage>
        <taxon>Eukaryota</taxon>
        <taxon>Fungi</taxon>
        <taxon>Dikarya</taxon>
        <taxon>Ascomycota</taxon>
        <taxon>Pezizomycotina</taxon>
        <taxon>Eurotiomycetes</taxon>
        <taxon>Eurotiomycetidae</taxon>
        <taxon>Eurotiales</taxon>
        <taxon>Aspergillaceae</taxon>
        <taxon>Penicillium</taxon>
    </lineage>
</organism>
<name>A0AAD6BWD2_9EURO</name>
<evidence type="ECO:0000313" key="17">
    <source>
        <dbReference type="Proteomes" id="UP001213681"/>
    </source>
</evidence>
<evidence type="ECO:0000256" key="10">
    <source>
        <dbReference type="ARBA" id="ARBA00023239"/>
    </source>
</evidence>
<evidence type="ECO:0000256" key="5">
    <source>
        <dbReference type="ARBA" id="ARBA00014422"/>
    </source>
</evidence>
<evidence type="ECO:0000256" key="6">
    <source>
        <dbReference type="ARBA" id="ARBA00022723"/>
    </source>
</evidence>
<evidence type="ECO:0000259" key="14">
    <source>
        <dbReference type="Pfam" id="PF02775"/>
    </source>
</evidence>
<protein>
    <recommendedName>
        <fullName evidence="5">Pyruvate decarboxylase</fullName>
        <ecNumber evidence="4">4.1.1.1</ecNumber>
    </recommendedName>
</protein>
<dbReference type="Pfam" id="PF00205">
    <property type="entry name" value="TPP_enzyme_M"/>
    <property type="match status" value="1"/>
</dbReference>
<dbReference type="EMBL" id="JAPVEA010000009">
    <property type="protein sequence ID" value="KAJ5433548.1"/>
    <property type="molecule type" value="Genomic_DNA"/>
</dbReference>
<feature type="domain" description="Thiamine pyrophosphate enzyme TPP-binding" evidence="14">
    <location>
        <begin position="408"/>
        <end position="496"/>
    </location>
</feature>
<dbReference type="PANTHER" id="PTHR43452:SF11">
    <property type="entry name" value="PYRUVATE DECARBOXYLASE"/>
    <property type="match status" value="1"/>
</dbReference>
<keyword evidence="10" id="KW-0456">Lyase</keyword>
<evidence type="ECO:0000256" key="2">
    <source>
        <dbReference type="ARBA" id="ARBA00001964"/>
    </source>
</evidence>
<dbReference type="InterPro" id="IPR012110">
    <property type="entry name" value="PDC/IPDC-like"/>
</dbReference>
<dbReference type="GO" id="GO:0000287">
    <property type="term" value="F:magnesium ion binding"/>
    <property type="evidence" value="ECO:0007669"/>
    <property type="project" value="InterPro"/>
</dbReference>
<evidence type="ECO:0000256" key="1">
    <source>
        <dbReference type="ARBA" id="ARBA00001041"/>
    </source>
</evidence>
<dbReference type="InterPro" id="IPR012000">
    <property type="entry name" value="Thiamin_PyroP_enz_cen_dom"/>
</dbReference>
<evidence type="ECO:0000256" key="12">
    <source>
        <dbReference type="RuleBase" id="RU362132"/>
    </source>
</evidence>
<dbReference type="EC" id="4.1.1.1" evidence="4"/>
<dbReference type="Pfam" id="PF02775">
    <property type="entry name" value="TPP_enzyme_C"/>
    <property type="match status" value="1"/>
</dbReference>
<dbReference type="InterPro" id="IPR047214">
    <property type="entry name" value="TPP_PDC_IPDC"/>
</dbReference>
<dbReference type="GO" id="GO:0000949">
    <property type="term" value="P:aromatic amino acid family catabolic process to alcohol via Ehrlich pathway"/>
    <property type="evidence" value="ECO:0007669"/>
    <property type="project" value="TreeGrafter"/>
</dbReference>
<dbReference type="CDD" id="cd02005">
    <property type="entry name" value="TPP_PDC_IPDC"/>
    <property type="match status" value="1"/>
</dbReference>
<dbReference type="InterPro" id="IPR047213">
    <property type="entry name" value="TPP_PYR_PDC_IPDC-like"/>
</dbReference>
<dbReference type="GO" id="GO:0030976">
    <property type="term" value="F:thiamine pyrophosphate binding"/>
    <property type="evidence" value="ECO:0007669"/>
    <property type="project" value="InterPro"/>
</dbReference>
<evidence type="ECO:0000256" key="4">
    <source>
        <dbReference type="ARBA" id="ARBA00013202"/>
    </source>
</evidence>
<gene>
    <name evidence="16" type="ORF">N7458_012704</name>
</gene>
<keyword evidence="9 12" id="KW-0786">Thiamine pyrophosphate</keyword>
<dbReference type="PIRSF" id="PIRSF036565">
    <property type="entry name" value="Pyruvt_ip_decrb"/>
    <property type="match status" value="1"/>
</dbReference>
<dbReference type="PANTHER" id="PTHR43452">
    <property type="entry name" value="PYRUVATE DECARBOXYLASE"/>
    <property type="match status" value="1"/>
</dbReference>
<comment type="cofactor">
    <cofactor evidence="2">
        <name>thiamine diphosphate</name>
        <dbReference type="ChEBI" id="CHEBI:58937"/>
    </cofactor>
</comment>
<evidence type="ECO:0000313" key="16">
    <source>
        <dbReference type="EMBL" id="KAJ5433548.1"/>
    </source>
</evidence>
<dbReference type="RefSeq" id="XP_056760839.1">
    <property type="nucleotide sequence ID" value="XM_056916085.1"/>
</dbReference>
<dbReference type="Gene3D" id="3.40.50.970">
    <property type="match status" value="2"/>
</dbReference>
<comment type="similarity">
    <text evidence="3 12">Belongs to the TPP enzyme family.</text>
</comment>
<dbReference type="CDD" id="cd07038">
    <property type="entry name" value="TPP_PYR_PDC_IPDC_like"/>
    <property type="match status" value="1"/>
</dbReference>
<dbReference type="FunFam" id="3.40.50.970:FF:000019">
    <property type="entry name" value="Pyruvate decarboxylase isozyme"/>
    <property type="match status" value="1"/>
</dbReference>